<dbReference type="Gene3D" id="2.60.120.10">
    <property type="entry name" value="Jelly Rolls"/>
    <property type="match status" value="1"/>
</dbReference>
<protein>
    <submittedName>
        <fullName evidence="7">Global nitrogen regulator</fullName>
    </submittedName>
</protein>
<dbReference type="PANTHER" id="PTHR24567:SF74">
    <property type="entry name" value="HTH-TYPE TRANSCRIPTIONAL REGULATOR ARCR"/>
    <property type="match status" value="1"/>
</dbReference>
<dbReference type="AlphaFoldDB" id="A0A0D0HNJ2"/>
<dbReference type="InterPro" id="IPR012318">
    <property type="entry name" value="HTH_CRP"/>
</dbReference>
<gene>
    <name evidence="7" type="ORF">JV16_00934</name>
</gene>
<evidence type="ECO:0000313" key="8">
    <source>
        <dbReference type="Proteomes" id="UP000032047"/>
    </source>
</evidence>
<dbReference type="Pfam" id="PF13545">
    <property type="entry name" value="HTH_Crp_2"/>
    <property type="match status" value="1"/>
</dbReference>
<dbReference type="InterPro" id="IPR014710">
    <property type="entry name" value="RmlC-like_jellyroll"/>
</dbReference>
<dbReference type="InterPro" id="IPR050397">
    <property type="entry name" value="Env_Response_Regulators"/>
</dbReference>
<evidence type="ECO:0000259" key="6">
    <source>
        <dbReference type="PROSITE" id="PS51063"/>
    </source>
</evidence>
<keyword evidence="2" id="KW-0238">DNA-binding</keyword>
<evidence type="ECO:0000313" key="7">
    <source>
        <dbReference type="EMBL" id="KIP21734.1"/>
    </source>
</evidence>
<dbReference type="RefSeq" id="WP_021094763.1">
    <property type="nucleotide sequence ID" value="NZ_ANOC01000023.1"/>
</dbReference>
<dbReference type="PROSITE" id="PS50042">
    <property type="entry name" value="CNMP_BINDING_3"/>
    <property type="match status" value="1"/>
</dbReference>
<organism evidence="7 8">
    <name type="scientific">Anoxybacillus ayderensis</name>
    <dbReference type="NCBI Taxonomy" id="265546"/>
    <lineage>
        <taxon>Bacteria</taxon>
        <taxon>Bacillati</taxon>
        <taxon>Bacillota</taxon>
        <taxon>Bacilli</taxon>
        <taxon>Bacillales</taxon>
        <taxon>Anoxybacillaceae</taxon>
        <taxon>Anoxybacillus</taxon>
    </lineage>
</organism>
<dbReference type="SMART" id="SM00419">
    <property type="entry name" value="HTH_CRP"/>
    <property type="match status" value="1"/>
</dbReference>
<dbReference type="GO" id="GO:0005829">
    <property type="term" value="C:cytosol"/>
    <property type="evidence" value="ECO:0007669"/>
    <property type="project" value="TreeGrafter"/>
</dbReference>
<dbReference type="CDD" id="cd00038">
    <property type="entry name" value="CAP_ED"/>
    <property type="match status" value="1"/>
</dbReference>
<feature type="domain" description="HTH crp-type" evidence="6">
    <location>
        <begin position="135"/>
        <end position="208"/>
    </location>
</feature>
<dbReference type="EMBL" id="JXTG01000003">
    <property type="protein sequence ID" value="KIP21734.1"/>
    <property type="molecule type" value="Genomic_DNA"/>
</dbReference>
<name>A0A0D0HNJ2_9BACL</name>
<dbReference type="PANTHER" id="PTHR24567">
    <property type="entry name" value="CRP FAMILY TRANSCRIPTIONAL REGULATORY PROTEIN"/>
    <property type="match status" value="1"/>
</dbReference>
<dbReference type="GO" id="GO:0003677">
    <property type="term" value="F:DNA binding"/>
    <property type="evidence" value="ECO:0007669"/>
    <property type="project" value="UniProtKB-KW"/>
</dbReference>
<comment type="caution">
    <text evidence="7">The sequence shown here is derived from an EMBL/GenBank/DDBJ whole genome shotgun (WGS) entry which is preliminary data.</text>
</comment>
<dbReference type="InterPro" id="IPR036388">
    <property type="entry name" value="WH-like_DNA-bd_sf"/>
</dbReference>
<keyword evidence="8" id="KW-1185">Reference proteome</keyword>
<dbReference type="CDD" id="cd00092">
    <property type="entry name" value="HTH_CRP"/>
    <property type="match status" value="1"/>
</dbReference>
<keyword evidence="3" id="KW-0010">Activator</keyword>
<dbReference type="Pfam" id="PF00027">
    <property type="entry name" value="cNMP_binding"/>
    <property type="match status" value="1"/>
</dbReference>
<dbReference type="InterPro" id="IPR018490">
    <property type="entry name" value="cNMP-bd_dom_sf"/>
</dbReference>
<evidence type="ECO:0000256" key="1">
    <source>
        <dbReference type="ARBA" id="ARBA00023015"/>
    </source>
</evidence>
<dbReference type="InterPro" id="IPR000595">
    <property type="entry name" value="cNMP-bd_dom"/>
</dbReference>
<keyword evidence="4" id="KW-0804">Transcription</keyword>
<dbReference type="PROSITE" id="PS51063">
    <property type="entry name" value="HTH_CRP_2"/>
    <property type="match status" value="1"/>
</dbReference>
<dbReference type="SUPFAM" id="SSF51206">
    <property type="entry name" value="cAMP-binding domain-like"/>
    <property type="match status" value="1"/>
</dbReference>
<dbReference type="PATRIC" id="fig|265546.4.peg.955"/>
<dbReference type="Proteomes" id="UP000032047">
    <property type="component" value="Unassembled WGS sequence"/>
</dbReference>
<evidence type="ECO:0000259" key="5">
    <source>
        <dbReference type="PROSITE" id="PS50042"/>
    </source>
</evidence>
<evidence type="ECO:0000256" key="3">
    <source>
        <dbReference type="ARBA" id="ARBA00023159"/>
    </source>
</evidence>
<keyword evidence="1" id="KW-0805">Transcription regulation</keyword>
<reference evidence="7 8" key="1">
    <citation type="submission" date="2015-01" db="EMBL/GenBank/DDBJ databases">
        <title>Genome sequence of Anoxybacillus ayderensis strain AB04.</title>
        <authorList>
            <person name="Belduz A.O."/>
            <person name="Canakci S."/>
            <person name="Chan K.-G."/>
            <person name="Kahar U.M."/>
            <person name="Yaakob A.S."/>
            <person name="Chan C.S."/>
            <person name="Goh K.M."/>
        </authorList>
    </citation>
    <scope>NUCLEOTIDE SEQUENCE [LARGE SCALE GENOMIC DNA]</scope>
    <source>
        <strain evidence="7 8">AB04</strain>
    </source>
</reference>
<dbReference type="InterPro" id="IPR036390">
    <property type="entry name" value="WH_DNA-bd_sf"/>
</dbReference>
<dbReference type="PRINTS" id="PR00034">
    <property type="entry name" value="HTHCRP"/>
</dbReference>
<feature type="domain" description="Cyclic nucleotide-binding" evidence="5">
    <location>
        <begin position="8"/>
        <end position="71"/>
    </location>
</feature>
<dbReference type="GO" id="GO:0003700">
    <property type="term" value="F:DNA-binding transcription factor activity"/>
    <property type="evidence" value="ECO:0007669"/>
    <property type="project" value="TreeGrafter"/>
</dbReference>
<evidence type="ECO:0000256" key="2">
    <source>
        <dbReference type="ARBA" id="ARBA00023125"/>
    </source>
</evidence>
<accession>A0A0D0HNJ2</accession>
<dbReference type="SMART" id="SM00100">
    <property type="entry name" value="cNMP"/>
    <property type="match status" value="1"/>
</dbReference>
<proteinExistence type="predicted"/>
<dbReference type="SUPFAM" id="SSF46785">
    <property type="entry name" value="Winged helix' DNA-binding domain"/>
    <property type="match status" value="1"/>
</dbReference>
<sequence>MTIQPISLSDLLSLPHHMIDMQKGEYIFREGEAANELYIVCEGKVQLSKTTEEGRELLLRICEQGDAFGEVVPFQLTCICTVSAKMMEGGTLAVIHKQQLEEKLLTDHAFSLQFMQWVHLQLQRMQTKIRDLILHGKKGALYSTLIRLANSYGVETEDGIFIDMPMTNQELANFCGSAREVVSRLLKELKELGIVSVEKGKITIHDVQFLKDEIRCEGCPIDICNMK</sequence>
<dbReference type="Gene3D" id="1.10.10.10">
    <property type="entry name" value="Winged helix-like DNA-binding domain superfamily/Winged helix DNA-binding domain"/>
    <property type="match status" value="1"/>
</dbReference>
<evidence type="ECO:0000256" key="4">
    <source>
        <dbReference type="ARBA" id="ARBA00023163"/>
    </source>
</evidence>